<sequence>MSAPRAAPHALRGAAARRRSTSPAERGSAIAEFVLVAALVLALFLGVVQVALAQHAHALLIDAAAEGARWAARADRRPEDGVARTRALITRSLSARYADDVAARATTREGMAVVEVTVRAPLPLVGLLGPSGTMVVSGHALVEGG</sequence>
<protein>
    <submittedName>
        <fullName evidence="3">TadE-like protein</fullName>
    </submittedName>
</protein>
<name>A0A4Q7M1E9_9MICO</name>
<feature type="domain" description="TadE-like" evidence="2">
    <location>
        <begin position="27"/>
        <end position="69"/>
    </location>
</feature>
<dbReference type="InterPro" id="IPR012495">
    <property type="entry name" value="TadE-like_dom"/>
</dbReference>
<keyword evidence="4" id="KW-1185">Reference proteome</keyword>
<evidence type="ECO:0000313" key="4">
    <source>
        <dbReference type="Proteomes" id="UP000293852"/>
    </source>
</evidence>
<dbReference type="AlphaFoldDB" id="A0A4Q7M1E9"/>
<accession>A0A4Q7M1E9</accession>
<feature type="compositionally biased region" description="Low complexity" evidence="1">
    <location>
        <begin position="1"/>
        <end position="14"/>
    </location>
</feature>
<evidence type="ECO:0000313" key="3">
    <source>
        <dbReference type="EMBL" id="RZS61645.1"/>
    </source>
</evidence>
<dbReference type="Proteomes" id="UP000293852">
    <property type="component" value="Unassembled WGS sequence"/>
</dbReference>
<evidence type="ECO:0000259" key="2">
    <source>
        <dbReference type="Pfam" id="PF07811"/>
    </source>
</evidence>
<feature type="region of interest" description="Disordered" evidence="1">
    <location>
        <begin position="1"/>
        <end position="20"/>
    </location>
</feature>
<reference evidence="3 4" key="1">
    <citation type="submission" date="2019-02" db="EMBL/GenBank/DDBJ databases">
        <title>Sequencing the genomes of 1000 actinobacteria strains.</title>
        <authorList>
            <person name="Klenk H.-P."/>
        </authorList>
    </citation>
    <scope>NUCLEOTIDE SEQUENCE [LARGE SCALE GENOMIC DNA]</scope>
    <source>
        <strain evidence="3 4">DSM 16932</strain>
    </source>
</reference>
<dbReference type="OrthoDB" id="3254574at2"/>
<comment type="caution">
    <text evidence="3">The sequence shown here is derived from an EMBL/GenBank/DDBJ whole genome shotgun (WGS) entry which is preliminary data.</text>
</comment>
<gene>
    <name evidence="3" type="ORF">EV386_1955</name>
</gene>
<dbReference type="Pfam" id="PF07811">
    <property type="entry name" value="TadE"/>
    <property type="match status" value="1"/>
</dbReference>
<organism evidence="3 4">
    <name type="scientific">Xylanimonas ulmi</name>
    <dbReference type="NCBI Taxonomy" id="228973"/>
    <lineage>
        <taxon>Bacteria</taxon>
        <taxon>Bacillati</taxon>
        <taxon>Actinomycetota</taxon>
        <taxon>Actinomycetes</taxon>
        <taxon>Micrococcales</taxon>
        <taxon>Promicromonosporaceae</taxon>
        <taxon>Xylanimonas</taxon>
    </lineage>
</organism>
<dbReference type="EMBL" id="SGWX01000001">
    <property type="protein sequence ID" value="RZS61645.1"/>
    <property type="molecule type" value="Genomic_DNA"/>
</dbReference>
<evidence type="ECO:0000256" key="1">
    <source>
        <dbReference type="SAM" id="MobiDB-lite"/>
    </source>
</evidence>
<proteinExistence type="predicted"/>